<name>A0A4Z0C1S7_9BURK</name>
<dbReference type="Gene3D" id="3.90.870.10">
    <property type="entry name" value="DHBP synthase"/>
    <property type="match status" value="1"/>
</dbReference>
<proteinExistence type="predicted"/>
<dbReference type="Proteomes" id="UP000297564">
    <property type="component" value="Unassembled WGS sequence"/>
</dbReference>
<dbReference type="RefSeq" id="WP_135283332.1">
    <property type="nucleotide sequence ID" value="NZ_SMLL01000001.1"/>
</dbReference>
<dbReference type="AlphaFoldDB" id="A0A4Z0C1S7"/>
<keyword evidence="3" id="KW-1185">Reference proteome</keyword>
<dbReference type="EMBL" id="SMLL01000001">
    <property type="protein sequence ID" value="TFZ04450.1"/>
    <property type="molecule type" value="Genomic_DNA"/>
</dbReference>
<sequence length="245" mass="27134">MTTPTLQSDARRVMDIVRRGGIALVPNDTGYAFCGSSLAPLRTIFDNKRRGDHKRNAMAADLETQRELHTLSPRAQEMVEALVLDHDLPIAVVGSFREDHPLMRKLEPDLLRASSAAGTVALLLNAGTFHAELTRLSREEVVPLLGSSANYSGTGTRFRVEDIPEELRRIADITIDHGLRRGHLYRRAGTIINFNTLQVIRIGAYYELISDVLKRYFDVDLPPDPGMEALPSGHLNEFALKGPAA</sequence>
<feature type="domain" description="YrdC-like" evidence="1">
    <location>
        <begin position="7"/>
        <end position="205"/>
    </location>
</feature>
<gene>
    <name evidence="2" type="ORF">EZ242_01485</name>
</gene>
<dbReference type="Pfam" id="PF01300">
    <property type="entry name" value="Sua5_yciO_yrdC"/>
    <property type="match status" value="1"/>
</dbReference>
<protein>
    <recommendedName>
        <fullName evidence="1">YrdC-like domain-containing protein</fullName>
    </recommendedName>
</protein>
<dbReference type="OrthoDB" id="8840783at2"/>
<dbReference type="GO" id="GO:0003725">
    <property type="term" value="F:double-stranded RNA binding"/>
    <property type="evidence" value="ECO:0007669"/>
    <property type="project" value="InterPro"/>
</dbReference>
<accession>A0A4Z0C1S7</accession>
<evidence type="ECO:0000313" key="3">
    <source>
        <dbReference type="Proteomes" id="UP000297564"/>
    </source>
</evidence>
<dbReference type="InterPro" id="IPR017945">
    <property type="entry name" value="DHBP_synth_RibB-like_a/b_dom"/>
</dbReference>
<dbReference type="PROSITE" id="PS51163">
    <property type="entry name" value="YRDC"/>
    <property type="match status" value="1"/>
</dbReference>
<reference evidence="2 3" key="1">
    <citation type="submission" date="2019-03" db="EMBL/GenBank/DDBJ databases">
        <title>Ramlibacter rhizophilus CCTCC AB2015357, whole genome shotgun sequence.</title>
        <authorList>
            <person name="Zhang X."/>
            <person name="Feng G."/>
            <person name="Zhu H."/>
        </authorList>
    </citation>
    <scope>NUCLEOTIDE SEQUENCE [LARGE SCALE GENOMIC DNA]</scope>
    <source>
        <strain evidence="2 3">CCTCC AB2015357</strain>
    </source>
</reference>
<comment type="caution">
    <text evidence="2">The sequence shown here is derived from an EMBL/GenBank/DDBJ whole genome shotgun (WGS) entry which is preliminary data.</text>
</comment>
<dbReference type="SUPFAM" id="SSF55821">
    <property type="entry name" value="YrdC/RibB"/>
    <property type="match status" value="1"/>
</dbReference>
<dbReference type="InterPro" id="IPR006070">
    <property type="entry name" value="Sua5-like_dom"/>
</dbReference>
<organism evidence="2 3">
    <name type="scientific">Ramlibacter rhizophilus</name>
    <dbReference type="NCBI Taxonomy" id="1781167"/>
    <lineage>
        <taxon>Bacteria</taxon>
        <taxon>Pseudomonadati</taxon>
        <taxon>Pseudomonadota</taxon>
        <taxon>Betaproteobacteria</taxon>
        <taxon>Burkholderiales</taxon>
        <taxon>Comamonadaceae</taxon>
        <taxon>Ramlibacter</taxon>
    </lineage>
</organism>
<evidence type="ECO:0000259" key="1">
    <source>
        <dbReference type="PROSITE" id="PS51163"/>
    </source>
</evidence>
<evidence type="ECO:0000313" key="2">
    <source>
        <dbReference type="EMBL" id="TFZ04450.1"/>
    </source>
</evidence>